<evidence type="ECO:0000313" key="11">
    <source>
        <dbReference type="EMBL" id="EDV21481.1"/>
    </source>
</evidence>
<dbReference type="Gene3D" id="3.40.50.720">
    <property type="entry name" value="NAD(P)-binding Rossmann-like Domain"/>
    <property type="match status" value="1"/>
</dbReference>
<dbReference type="InterPro" id="IPR036291">
    <property type="entry name" value="NAD(P)-bd_dom_sf"/>
</dbReference>
<dbReference type="CTD" id="6757294"/>
<dbReference type="PANTHER" id="PTHR23406">
    <property type="entry name" value="MALIC ENZYME-RELATED"/>
    <property type="match status" value="1"/>
</dbReference>
<dbReference type="Pfam" id="PF03949">
    <property type="entry name" value="Malic_M"/>
    <property type="match status" value="1"/>
</dbReference>
<dbReference type="SMART" id="SM01274">
    <property type="entry name" value="malic"/>
    <property type="match status" value="1"/>
</dbReference>
<dbReference type="PANTHER" id="PTHR23406:SF90">
    <property type="entry name" value="MALIC ENZYME-RELATED"/>
    <property type="match status" value="1"/>
</dbReference>
<feature type="binding site" evidence="6">
    <location>
        <position position="116"/>
    </location>
    <ligand>
        <name>(S)-malate</name>
        <dbReference type="ChEBI" id="CHEBI:15589"/>
    </ligand>
</feature>
<comment type="cofactor">
    <cofactor evidence="1">
        <name>Mn(2+)</name>
        <dbReference type="ChEBI" id="CHEBI:29035"/>
    </cofactor>
</comment>
<evidence type="ECO:0000259" key="10">
    <source>
        <dbReference type="SMART" id="SM01274"/>
    </source>
</evidence>
<keyword evidence="3 7" id="KW-0479">Metal-binding</keyword>
<feature type="active site" description="Proton donor" evidence="5">
    <location>
        <position position="75"/>
    </location>
</feature>
<feature type="binding site" evidence="6">
    <location>
        <position position="416"/>
    </location>
    <ligand>
        <name>(S)-malate</name>
        <dbReference type="ChEBI" id="CHEBI:15589"/>
    </ligand>
</feature>
<proteinExistence type="inferred from homology"/>
<dbReference type="SUPFAM" id="SSF53223">
    <property type="entry name" value="Aminoacid dehydrogenase-like, N-terminal domain"/>
    <property type="match status" value="1"/>
</dbReference>
<dbReference type="RefSeq" id="XP_002116081.1">
    <property type="nucleotide sequence ID" value="XM_002116045.1"/>
</dbReference>
<feature type="binding site" evidence="6">
    <location>
        <position position="371"/>
    </location>
    <ligand>
        <name>(S)-malate</name>
        <dbReference type="ChEBI" id="CHEBI:15589"/>
    </ligand>
</feature>
<dbReference type="Gene3D" id="3.40.50.10380">
    <property type="entry name" value="Malic enzyme, N-terminal domain"/>
    <property type="match status" value="1"/>
</dbReference>
<dbReference type="PhylomeDB" id="B3S6Z9"/>
<dbReference type="GO" id="GO:0006108">
    <property type="term" value="P:malate metabolic process"/>
    <property type="evidence" value="ECO:0000318"/>
    <property type="project" value="GO_Central"/>
</dbReference>
<comment type="similarity">
    <text evidence="2 8">Belongs to the malic enzymes family.</text>
</comment>
<dbReference type="InterPro" id="IPR015884">
    <property type="entry name" value="Malic_enzyme_CS"/>
</dbReference>
<organism evidence="11 12">
    <name type="scientific">Trichoplax adhaerens</name>
    <name type="common">Trichoplax reptans</name>
    <dbReference type="NCBI Taxonomy" id="10228"/>
    <lineage>
        <taxon>Eukaryota</taxon>
        <taxon>Metazoa</taxon>
        <taxon>Placozoa</taxon>
        <taxon>Uniplacotomia</taxon>
        <taxon>Trichoplacea</taxon>
        <taxon>Trichoplacidae</taxon>
        <taxon>Trichoplax</taxon>
    </lineage>
</organism>
<sequence length="525" mass="58243">MAFTLKERQLIGIHGLLPPTVLTQEVQVQRVMNSIKVKPNDLERFIYLMSLQDRNEKLFYRVIQDHLEELMPIIYTPVVGLAGLFISIYDKGNVKSILRSWPEIDVKAIVFTDGERILGLGDLGCYGMGIPVGKLSLYTACAGVKPSQCLPVMLDVGTDNKELLDDPFYIGIRRPRERGPAYDELIEEFMQAVVERYGETTLMQFEDFGNRNAFRLLDKFRNRFCTFNDDIQGTAGVTVAGLLGAMRITKKSLADNVFLFQGAGEAAIGIANLIVSALMEEGLAESDARKKVWLVDSKGLVVNNRSKGGINEHKQPFAHDHKYIPTLAEAVKVIKPTAIIGVAAISRAFTKEIIEDMARINENPIIFALSNPTAKSECTFEEAYQYTNGKCIFASGSPFPPITKKDGSQIIPGQGNNAYIFPGVALGVIAAASKTIPESTFLIAAKSLANQVTDEDLKQGRVYPPLTDIRKVSRKIAIDVADYSYNIHLSNRLPRPANTAELIDSFIYSTDYESFVPHTYEWPSL</sequence>
<dbReference type="FunFam" id="3.40.50.10380:FF:000004">
    <property type="entry name" value="Malic enzyme"/>
    <property type="match status" value="1"/>
</dbReference>
<dbReference type="FunCoup" id="B3S6Z9">
    <property type="interactions" value="1376"/>
</dbReference>
<evidence type="ECO:0000259" key="9">
    <source>
        <dbReference type="SMART" id="SM00919"/>
    </source>
</evidence>
<dbReference type="Pfam" id="PF00390">
    <property type="entry name" value="malic"/>
    <property type="match status" value="1"/>
</dbReference>
<dbReference type="GO" id="GO:0051287">
    <property type="term" value="F:NAD binding"/>
    <property type="evidence" value="ECO:0007669"/>
    <property type="project" value="InterPro"/>
</dbReference>
<dbReference type="FunFam" id="3.40.50.720:FF:000060">
    <property type="entry name" value="Malic enzyme"/>
    <property type="match status" value="1"/>
</dbReference>
<dbReference type="GO" id="GO:0004473">
    <property type="term" value="F:malate dehydrogenase (decarboxylating) (NADP+) activity"/>
    <property type="evidence" value="ECO:0000318"/>
    <property type="project" value="GO_Central"/>
</dbReference>
<dbReference type="NCBIfam" id="NF010052">
    <property type="entry name" value="PRK13529.1"/>
    <property type="match status" value="1"/>
</dbReference>
<dbReference type="KEGG" id="tad:TRIADDRAFT_50795"/>
<evidence type="ECO:0000256" key="3">
    <source>
        <dbReference type="ARBA" id="ARBA00022723"/>
    </source>
</evidence>
<feature type="active site" description="Proton acceptor" evidence="5">
    <location>
        <position position="134"/>
    </location>
</feature>
<dbReference type="PRINTS" id="PR00072">
    <property type="entry name" value="MALOXRDTASE"/>
</dbReference>
<protein>
    <recommendedName>
        <fullName evidence="8">Malic enzyme</fullName>
    </recommendedName>
</protein>
<dbReference type="AlphaFoldDB" id="B3S6Z9"/>
<dbReference type="GO" id="GO:0005739">
    <property type="term" value="C:mitochondrion"/>
    <property type="evidence" value="ECO:0000318"/>
    <property type="project" value="GO_Central"/>
</dbReference>
<keyword evidence="12" id="KW-1185">Reference proteome</keyword>
<dbReference type="PIRSF" id="PIRSF000106">
    <property type="entry name" value="ME"/>
    <property type="match status" value="1"/>
</dbReference>
<feature type="binding site" evidence="7">
    <location>
        <position position="207"/>
    </location>
    <ligand>
        <name>a divalent metal cation</name>
        <dbReference type="ChEBI" id="CHEBI:60240"/>
    </ligand>
</feature>
<evidence type="ECO:0000256" key="2">
    <source>
        <dbReference type="ARBA" id="ARBA00008785"/>
    </source>
</evidence>
<evidence type="ECO:0000256" key="7">
    <source>
        <dbReference type="PIRSR" id="PIRSR000106-3"/>
    </source>
</evidence>
<dbReference type="InterPro" id="IPR037062">
    <property type="entry name" value="Malic_N_dom_sf"/>
</dbReference>
<keyword evidence="4 8" id="KW-0560">Oxidoreductase</keyword>
<dbReference type="SUPFAM" id="SSF51735">
    <property type="entry name" value="NAD(P)-binding Rossmann-fold domains"/>
    <property type="match status" value="1"/>
</dbReference>
<evidence type="ECO:0000313" key="12">
    <source>
        <dbReference type="Proteomes" id="UP000009022"/>
    </source>
</evidence>
<dbReference type="STRING" id="10228.B3S6Z9"/>
<dbReference type="PROSITE" id="PS00331">
    <property type="entry name" value="MALIC_ENZYMES"/>
    <property type="match status" value="1"/>
</dbReference>
<dbReference type="GeneID" id="6757294"/>
<dbReference type="EMBL" id="DS985253">
    <property type="protein sequence ID" value="EDV21481.1"/>
    <property type="molecule type" value="Genomic_DNA"/>
</dbReference>
<dbReference type="OMA" id="EVPVTPW"/>
<dbReference type="InterPro" id="IPR001891">
    <property type="entry name" value="Malic_OxRdtase"/>
</dbReference>
<dbReference type="InParanoid" id="B3S6Z9"/>
<name>B3S6Z9_TRIAD</name>
<accession>B3S6Z9</accession>
<evidence type="ECO:0000256" key="8">
    <source>
        <dbReference type="RuleBase" id="RU003426"/>
    </source>
</evidence>
<reference evidence="11 12" key="1">
    <citation type="journal article" date="2008" name="Nature">
        <title>The Trichoplax genome and the nature of placozoans.</title>
        <authorList>
            <person name="Srivastava M."/>
            <person name="Begovic E."/>
            <person name="Chapman J."/>
            <person name="Putnam N.H."/>
            <person name="Hellsten U."/>
            <person name="Kawashima T."/>
            <person name="Kuo A."/>
            <person name="Mitros T."/>
            <person name="Salamov A."/>
            <person name="Carpenter M.L."/>
            <person name="Signorovitch A.Y."/>
            <person name="Moreno M.A."/>
            <person name="Kamm K."/>
            <person name="Grimwood J."/>
            <person name="Schmutz J."/>
            <person name="Shapiro H."/>
            <person name="Grigoriev I.V."/>
            <person name="Buss L.W."/>
            <person name="Schierwater B."/>
            <person name="Dellaporta S.L."/>
            <person name="Rokhsar D.S."/>
        </authorList>
    </citation>
    <scope>NUCLEOTIDE SEQUENCE [LARGE SCALE GENOMIC DNA]</scope>
    <source>
        <strain evidence="11 12">Grell-BS-1999</strain>
    </source>
</reference>
<feature type="binding site" evidence="7">
    <location>
        <position position="230"/>
    </location>
    <ligand>
        <name>a divalent metal cation</name>
        <dbReference type="ChEBI" id="CHEBI:60240"/>
    </ligand>
</feature>
<dbReference type="eggNOG" id="KOG1257">
    <property type="taxonomic scope" value="Eukaryota"/>
</dbReference>
<feature type="domain" description="Malic enzyme NAD-binding" evidence="9">
    <location>
        <begin position="231"/>
        <end position="485"/>
    </location>
</feature>
<comment type="cofactor">
    <cofactor evidence="7">
        <name>Mg(2+)</name>
        <dbReference type="ChEBI" id="CHEBI:18420"/>
    </cofactor>
    <cofactor evidence="7">
        <name>Mn(2+)</name>
        <dbReference type="ChEBI" id="CHEBI:29035"/>
    </cofactor>
    <text evidence="7">Divalent metal cations. Prefers magnesium or manganese.</text>
</comment>
<evidence type="ECO:0000256" key="4">
    <source>
        <dbReference type="ARBA" id="ARBA00023002"/>
    </source>
</evidence>
<evidence type="ECO:0000256" key="5">
    <source>
        <dbReference type="PIRSR" id="PIRSR000106-1"/>
    </source>
</evidence>
<dbReference type="GO" id="GO:0046872">
    <property type="term" value="F:metal ion binding"/>
    <property type="evidence" value="ECO:0007669"/>
    <property type="project" value="UniProtKB-KW"/>
</dbReference>
<feature type="domain" description="Malic enzyme N-terminal" evidence="10">
    <location>
        <begin position="52"/>
        <end position="221"/>
    </location>
</feature>
<dbReference type="SMART" id="SM00919">
    <property type="entry name" value="Malic_M"/>
    <property type="match status" value="1"/>
</dbReference>
<feature type="binding site" evidence="7">
    <location>
        <position position="206"/>
    </location>
    <ligand>
        <name>a divalent metal cation</name>
        <dbReference type="ChEBI" id="CHEBI:60240"/>
    </ligand>
</feature>
<dbReference type="InterPro" id="IPR046346">
    <property type="entry name" value="Aminoacid_DH-like_N_sf"/>
</dbReference>
<dbReference type="InterPro" id="IPR012301">
    <property type="entry name" value="Malic_N_dom"/>
</dbReference>
<evidence type="ECO:0000256" key="1">
    <source>
        <dbReference type="ARBA" id="ARBA00001936"/>
    </source>
</evidence>
<dbReference type="CDD" id="cd05312">
    <property type="entry name" value="NAD_bind_1_malic_enz"/>
    <property type="match status" value="1"/>
</dbReference>
<dbReference type="InterPro" id="IPR012302">
    <property type="entry name" value="Malic_NAD-bd"/>
</dbReference>
<evidence type="ECO:0000256" key="6">
    <source>
        <dbReference type="PIRSR" id="PIRSR000106-2"/>
    </source>
</evidence>
<dbReference type="Proteomes" id="UP000009022">
    <property type="component" value="Unassembled WGS sequence"/>
</dbReference>
<gene>
    <name evidence="11" type="ORF">TRIADDRAFT_50795</name>
</gene>
<dbReference type="OrthoDB" id="5365701at2759"/>
<dbReference type="HOGENOM" id="CLU_011405_5_0_1"/>